<gene>
    <name evidence="1" type="ORF">ACI76L_07350</name>
</gene>
<organism evidence="1 2">
    <name type="scientific">Capnocytophaga stomatis</name>
    <dbReference type="NCBI Taxonomy" id="1848904"/>
    <lineage>
        <taxon>Bacteria</taxon>
        <taxon>Pseudomonadati</taxon>
        <taxon>Bacteroidota</taxon>
        <taxon>Flavobacteriia</taxon>
        <taxon>Flavobacteriales</taxon>
        <taxon>Flavobacteriaceae</taxon>
        <taxon>Capnocytophaga</taxon>
    </lineage>
</organism>
<evidence type="ECO:0008006" key="3">
    <source>
        <dbReference type="Google" id="ProtNLM"/>
    </source>
</evidence>
<dbReference type="EMBL" id="JBJGWJ010000004">
    <property type="protein sequence ID" value="MFK8293594.1"/>
    <property type="molecule type" value="Genomic_DNA"/>
</dbReference>
<name>A0ABW8QCF0_9FLAO</name>
<dbReference type="PROSITE" id="PS51257">
    <property type="entry name" value="PROKAR_LIPOPROTEIN"/>
    <property type="match status" value="1"/>
</dbReference>
<evidence type="ECO:0000313" key="2">
    <source>
        <dbReference type="Proteomes" id="UP001622370"/>
    </source>
</evidence>
<proteinExistence type="predicted"/>
<dbReference type="RefSeq" id="WP_157909226.1">
    <property type="nucleotide sequence ID" value="NZ_BOPJ01000013.1"/>
</dbReference>
<reference evidence="1 2" key="1">
    <citation type="journal article" date="2016" name="Sci. Rep.">
        <title>Whole genome sequencing identifies a novel species of the genus Capnocytophaga isolated from dog and cat bite wounds in humans.</title>
        <authorList>
            <person name="Zangenah S."/>
            <person name="Abbasi N."/>
            <person name="Andersson A.F."/>
            <person name="Bergman P."/>
        </authorList>
    </citation>
    <scope>NUCLEOTIDE SEQUENCE [LARGE SCALE GENOMIC DNA]</scope>
    <source>
        <strain evidence="1 2">W5</strain>
    </source>
</reference>
<accession>A0ABW8QCF0</accession>
<keyword evidence="2" id="KW-1185">Reference proteome</keyword>
<comment type="caution">
    <text evidence="1">The sequence shown here is derived from an EMBL/GenBank/DDBJ whole genome shotgun (WGS) entry which is preliminary data.</text>
</comment>
<protein>
    <recommendedName>
        <fullName evidence="3">Lipoprotein</fullName>
    </recommendedName>
</protein>
<sequence>MVKKFLILVSFISTLSCKTSIDDLQMQRRPYLGKELRTDGYYYSNIVNQKYSKYIFIGIFYKNGVCYNLASRDIGKGENIPELLKNLEREILLNADYIKSVCSKGDKIGIFQVNYPTLEMETLESSVFPTFKHYGEILNDSTFVLHRTVNSKKGNVVYENLTYKFKKFSPKPDSTCVYIK</sequence>
<dbReference type="Proteomes" id="UP001622370">
    <property type="component" value="Unassembled WGS sequence"/>
</dbReference>
<evidence type="ECO:0000313" key="1">
    <source>
        <dbReference type="EMBL" id="MFK8293594.1"/>
    </source>
</evidence>